<comment type="catalytic activity">
    <reaction evidence="5">
        <text>Hydrolysis of proteins with broad specificity for peptide bonds, and a preference for a large uncharged residue in P1. Hydrolyzes peptide amides.</text>
        <dbReference type="EC" id="3.4.21.62"/>
    </reaction>
</comment>
<evidence type="ECO:0000256" key="10">
    <source>
        <dbReference type="SAM" id="SignalP"/>
    </source>
</evidence>
<feature type="region of interest" description="Disordered" evidence="9">
    <location>
        <begin position="428"/>
        <end position="493"/>
    </location>
</feature>
<dbReference type="PROSITE" id="PS51892">
    <property type="entry name" value="SUBTILASE"/>
    <property type="match status" value="1"/>
</dbReference>
<dbReference type="EC" id="3.4.21.62" evidence="6"/>
<evidence type="ECO:0000256" key="8">
    <source>
        <dbReference type="RuleBase" id="RU003355"/>
    </source>
</evidence>
<dbReference type="InterPro" id="IPR015500">
    <property type="entry name" value="Peptidase_S8_subtilisin-rel"/>
</dbReference>
<keyword evidence="13" id="KW-1185">Reference proteome</keyword>
<dbReference type="AlphaFoldDB" id="A0ABD3M496"/>
<organism evidence="12 13">
    <name type="scientific">Discostella pseudostelligera</name>
    <dbReference type="NCBI Taxonomy" id="259834"/>
    <lineage>
        <taxon>Eukaryota</taxon>
        <taxon>Sar</taxon>
        <taxon>Stramenopiles</taxon>
        <taxon>Ochrophyta</taxon>
        <taxon>Bacillariophyta</taxon>
        <taxon>Coscinodiscophyceae</taxon>
        <taxon>Thalassiosirophycidae</taxon>
        <taxon>Stephanodiscales</taxon>
        <taxon>Stephanodiscaceae</taxon>
        <taxon>Discostella</taxon>
    </lineage>
</organism>
<keyword evidence="10" id="KW-0732">Signal</keyword>
<dbReference type="InterPro" id="IPR023827">
    <property type="entry name" value="Peptidase_S8_Asp-AS"/>
</dbReference>
<dbReference type="EMBL" id="JALLBG020000220">
    <property type="protein sequence ID" value="KAL3758809.1"/>
    <property type="molecule type" value="Genomic_DNA"/>
</dbReference>
<dbReference type="Proteomes" id="UP001530293">
    <property type="component" value="Unassembled WGS sequence"/>
</dbReference>
<feature type="active site" description="Charge relay system" evidence="7">
    <location>
        <position position="182"/>
    </location>
</feature>
<dbReference type="PROSITE" id="PS00138">
    <property type="entry name" value="SUBTILASE_SER"/>
    <property type="match status" value="1"/>
</dbReference>
<evidence type="ECO:0000313" key="13">
    <source>
        <dbReference type="Proteomes" id="UP001530293"/>
    </source>
</evidence>
<dbReference type="PROSITE" id="PS00137">
    <property type="entry name" value="SUBTILASE_HIS"/>
    <property type="match status" value="1"/>
</dbReference>
<dbReference type="PROSITE" id="PS00136">
    <property type="entry name" value="SUBTILASE_ASP"/>
    <property type="match status" value="1"/>
</dbReference>
<dbReference type="PANTHER" id="PTHR43806">
    <property type="entry name" value="PEPTIDASE S8"/>
    <property type="match status" value="1"/>
</dbReference>
<keyword evidence="3 7" id="KW-0378">Hydrolase</keyword>
<dbReference type="InterPro" id="IPR000209">
    <property type="entry name" value="Peptidase_S8/S53_dom"/>
</dbReference>
<feature type="compositionally biased region" description="Low complexity" evidence="9">
    <location>
        <begin position="428"/>
        <end position="483"/>
    </location>
</feature>
<dbReference type="InterPro" id="IPR022398">
    <property type="entry name" value="Peptidase_S8_His-AS"/>
</dbReference>
<keyword evidence="2 7" id="KW-0645">Protease</keyword>
<protein>
    <recommendedName>
        <fullName evidence="6">subtilisin</fullName>
        <ecNumber evidence="6">3.4.21.62</ecNumber>
    </recommendedName>
</protein>
<dbReference type="SUPFAM" id="SSF52743">
    <property type="entry name" value="Subtilisin-like"/>
    <property type="match status" value="1"/>
</dbReference>
<dbReference type="InterPro" id="IPR036852">
    <property type="entry name" value="Peptidase_S8/S53_dom_sf"/>
</dbReference>
<evidence type="ECO:0000256" key="5">
    <source>
        <dbReference type="ARBA" id="ARBA00023529"/>
    </source>
</evidence>
<evidence type="ECO:0000256" key="3">
    <source>
        <dbReference type="ARBA" id="ARBA00022801"/>
    </source>
</evidence>
<comment type="similarity">
    <text evidence="1 7 8">Belongs to the peptidase S8 family.</text>
</comment>
<evidence type="ECO:0000256" key="6">
    <source>
        <dbReference type="ARBA" id="ARBA00023619"/>
    </source>
</evidence>
<dbReference type="GO" id="GO:0006508">
    <property type="term" value="P:proteolysis"/>
    <property type="evidence" value="ECO:0007669"/>
    <property type="project" value="UniProtKB-KW"/>
</dbReference>
<feature type="active site" description="Charge relay system" evidence="7">
    <location>
        <position position="222"/>
    </location>
</feature>
<dbReference type="Pfam" id="PF00082">
    <property type="entry name" value="Peptidase_S8"/>
    <property type="match status" value="1"/>
</dbReference>
<dbReference type="Gene3D" id="3.40.50.200">
    <property type="entry name" value="Peptidase S8/S53 domain"/>
    <property type="match status" value="1"/>
</dbReference>
<dbReference type="PRINTS" id="PR00723">
    <property type="entry name" value="SUBTILISIN"/>
</dbReference>
<evidence type="ECO:0000259" key="11">
    <source>
        <dbReference type="Pfam" id="PF00082"/>
    </source>
</evidence>
<keyword evidence="4 7" id="KW-0720">Serine protease</keyword>
<evidence type="ECO:0000256" key="9">
    <source>
        <dbReference type="SAM" id="MobiDB-lite"/>
    </source>
</evidence>
<feature type="domain" description="Peptidase S8/S53" evidence="11">
    <location>
        <begin position="174"/>
        <end position="410"/>
    </location>
</feature>
<evidence type="ECO:0000313" key="12">
    <source>
        <dbReference type="EMBL" id="KAL3758809.1"/>
    </source>
</evidence>
<comment type="caution">
    <text evidence="12">The sequence shown here is derived from an EMBL/GenBank/DDBJ whole genome shotgun (WGS) entry which is preliminary data.</text>
</comment>
<feature type="signal peptide" evidence="10">
    <location>
        <begin position="1"/>
        <end position="25"/>
    </location>
</feature>
<sequence>MIATKLALSILLLTSGIIQPQIASAVVDFDVDVDAGVDVDEAIPSNLRGLATSDAKTYIVSFTDRDVSPAKRCAAIAKANGGTVGFIYTDVLNGCSITLPVSQFQVQSTITALNNRPEVKLVNEDKMMYVAKPKMEDSLFTSQAVSVTAKSWGLDRVDQCSLPLNNLATKQSATGVRVFILDTGVRSTHQEFTGMIGDANGCHYSAITPNTPTAALSDGHGHGTHVAGTACGHNYGVASNCVICPVQILSSSGSGSNSGVISGINFVVGKCKGAAFRCVINMSIGGGLDTSLNTAVNNAVANGVVVVVAAGNDAKDACSYSPSSAADAITVGSTTNTDAKSSFSNIGNCVDVYAPGSDIISASISSNTGTTTMSGTSMASPHVAGMAAAILSQNPSLTPKQVRDAIVNKAKLVASTSPWYIATDCSSASVTTSSPTTQPTLKPTTKSPTSIPTANPTTQSPTSLPTSSSTTVSPTVSPTGEPTFLPTTSSPTDCTCVCPSSTTS</sequence>
<dbReference type="InterPro" id="IPR050131">
    <property type="entry name" value="Peptidase_S8_subtilisin-like"/>
</dbReference>
<evidence type="ECO:0000256" key="4">
    <source>
        <dbReference type="ARBA" id="ARBA00022825"/>
    </source>
</evidence>
<gene>
    <name evidence="12" type="ORF">ACHAWU_001381</name>
</gene>
<evidence type="ECO:0000256" key="7">
    <source>
        <dbReference type="PROSITE-ProRule" id="PRU01240"/>
    </source>
</evidence>
<dbReference type="PANTHER" id="PTHR43806:SF11">
    <property type="entry name" value="CEREVISIN-RELATED"/>
    <property type="match status" value="1"/>
</dbReference>
<dbReference type="InterPro" id="IPR023828">
    <property type="entry name" value="Peptidase_S8_Ser-AS"/>
</dbReference>
<feature type="chain" id="PRO_5044817006" description="subtilisin" evidence="10">
    <location>
        <begin position="26"/>
        <end position="504"/>
    </location>
</feature>
<evidence type="ECO:0000256" key="1">
    <source>
        <dbReference type="ARBA" id="ARBA00011073"/>
    </source>
</evidence>
<feature type="active site" description="Charge relay system" evidence="7">
    <location>
        <position position="377"/>
    </location>
</feature>
<accession>A0ABD3M496</accession>
<dbReference type="InterPro" id="IPR037045">
    <property type="entry name" value="S8pro/Inhibitor_I9_sf"/>
</dbReference>
<reference evidence="12 13" key="1">
    <citation type="submission" date="2024-10" db="EMBL/GenBank/DDBJ databases">
        <title>Updated reference genomes for cyclostephanoid diatoms.</title>
        <authorList>
            <person name="Roberts W.R."/>
            <person name="Alverson A.J."/>
        </authorList>
    </citation>
    <scope>NUCLEOTIDE SEQUENCE [LARGE SCALE GENOMIC DNA]</scope>
    <source>
        <strain evidence="12 13">AJA232-27</strain>
    </source>
</reference>
<evidence type="ECO:0000256" key="2">
    <source>
        <dbReference type="ARBA" id="ARBA00022670"/>
    </source>
</evidence>
<dbReference type="Gene3D" id="3.30.70.80">
    <property type="entry name" value="Peptidase S8 propeptide/proteinase inhibitor I9"/>
    <property type="match status" value="1"/>
</dbReference>
<dbReference type="FunFam" id="3.40.50.200:FF:000014">
    <property type="entry name" value="Proteinase K"/>
    <property type="match status" value="1"/>
</dbReference>
<dbReference type="GO" id="GO:0004252">
    <property type="term" value="F:serine-type endopeptidase activity"/>
    <property type="evidence" value="ECO:0007669"/>
    <property type="project" value="UniProtKB-UniRule"/>
</dbReference>
<proteinExistence type="inferred from homology"/>
<name>A0ABD3M496_9STRA</name>